<keyword evidence="10" id="KW-1185">Reference proteome</keyword>
<comment type="subcellular location">
    <subcellularLocation>
        <location evidence="1">Nucleus</location>
    </subcellularLocation>
</comment>
<feature type="region of interest" description="Disordered" evidence="8">
    <location>
        <begin position="1"/>
        <end position="22"/>
    </location>
</feature>
<dbReference type="HOGENOM" id="CLU_010916_0_1_1"/>
<dbReference type="PaxDb" id="9796-ENSECAP00000021455"/>
<keyword evidence="7" id="KW-0175">Coiled coil</keyword>
<evidence type="ECO:0000256" key="5">
    <source>
        <dbReference type="ARBA" id="ARBA00023242"/>
    </source>
</evidence>
<gene>
    <name evidence="9 11" type="primary">TRMT6</name>
</gene>
<evidence type="ECO:0000256" key="3">
    <source>
        <dbReference type="ARBA" id="ARBA00021704"/>
    </source>
</evidence>
<dbReference type="Ensembl" id="ENSECAT00000025772.3">
    <property type="protein sequence ID" value="ENSECAP00000021455.3"/>
    <property type="gene ID" value="ENSECAG00000023914.3"/>
</dbReference>
<sequence>MEDSGEQPGPQPPHPGDHRIRDGDYVVLKREDVFKAVQVQRRKKVTFEKQWFYLDNVIGHSYGTTFEVTNGGSLQPKKKKEEPTSETKEAGTDNRNIIDDGKSQKLTQDDIKALKDKGIKGEEIVQQLIENSTTFRDKTEFAQDKYIKKKKKKYEAIITVVKPSTRILSVMYYAREPGKINHMRYDTLAQMLTLGNIRAGNKMIVMETCAGLVLGAMMERMGGFGSIIQLYPGGGPVRAATACFGFPESFLSGLYEFPLNKVDSLLNGTFSAEMLSSEPKDSASVEESNGTLEEKQASEQENEDSMAEASESSPPEEQETMEIVSQDLEYKEPKERGSRKDYYVGFLFFFLKIQEKQKRQEEQRKRQLEAAALLSERNADGLIVASRFHPTPLLLSLLDFVAPSRPFVAYCQYKEPLLECYTKLRERGGVINLRLSETWLRNYQVLPDRSHPKLLMSGGGGYLLSGFTVAMDNLRADLSLKSNASTLELHKTEEPAAKKRKCPESDS</sequence>
<accession>F6Z527</accession>
<dbReference type="GO" id="GO:0005634">
    <property type="term" value="C:nucleus"/>
    <property type="evidence" value="ECO:0000318"/>
    <property type="project" value="GO_Central"/>
</dbReference>
<dbReference type="AlphaFoldDB" id="F6Z527"/>
<dbReference type="GeneTree" id="ENSGT00390000008327"/>
<dbReference type="PANTHER" id="PTHR12945:SF0">
    <property type="entry name" value="TRNA (ADENINE(58)-N(1))-METHYLTRANSFERASE NON-CATALYTIC SUBUNIT TRM6"/>
    <property type="match status" value="1"/>
</dbReference>
<dbReference type="VGNC" id="VGNC:24542">
    <property type="gene designation" value="TRMT6"/>
</dbReference>
<feature type="region of interest" description="Disordered" evidence="8">
    <location>
        <begin position="67"/>
        <end position="102"/>
    </location>
</feature>
<keyword evidence="5" id="KW-0539">Nucleus</keyword>
<evidence type="ECO:0000256" key="2">
    <source>
        <dbReference type="ARBA" id="ARBA00008320"/>
    </source>
</evidence>
<dbReference type="FunCoup" id="F6Z527">
    <property type="interactions" value="3102"/>
</dbReference>
<dbReference type="STRING" id="9796.ENSECAP00000021455"/>
<evidence type="ECO:0000256" key="8">
    <source>
        <dbReference type="SAM" id="MobiDB-lite"/>
    </source>
</evidence>
<dbReference type="GO" id="GO:0030488">
    <property type="term" value="P:tRNA methylation"/>
    <property type="evidence" value="ECO:0007669"/>
    <property type="project" value="InterPro"/>
</dbReference>
<dbReference type="PIRSF" id="PIRSF038170">
    <property type="entry name" value="tRNA_m1A_mtfrase"/>
    <property type="match status" value="1"/>
</dbReference>
<dbReference type="Pfam" id="PF04189">
    <property type="entry name" value="Gcd10p"/>
    <property type="match status" value="1"/>
</dbReference>
<reference evidence="9" key="3">
    <citation type="submission" date="2025-09" db="UniProtKB">
        <authorList>
            <consortium name="Ensembl"/>
        </authorList>
    </citation>
    <scope>IDENTIFICATION</scope>
    <source>
        <strain evidence="9">Thoroughbred</strain>
    </source>
</reference>
<evidence type="ECO:0000256" key="7">
    <source>
        <dbReference type="SAM" id="Coils"/>
    </source>
</evidence>
<feature type="coiled-coil region" evidence="7">
    <location>
        <begin position="351"/>
        <end position="378"/>
    </location>
</feature>
<feature type="compositionally biased region" description="Basic and acidic residues" evidence="8">
    <location>
        <begin position="79"/>
        <end position="102"/>
    </location>
</feature>
<evidence type="ECO:0000256" key="1">
    <source>
        <dbReference type="ARBA" id="ARBA00004123"/>
    </source>
</evidence>
<dbReference type="GO" id="GO:0031515">
    <property type="term" value="C:tRNA (m1A) methyltransferase complex"/>
    <property type="evidence" value="ECO:0000318"/>
    <property type="project" value="GO_Central"/>
</dbReference>
<evidence type="ECO:0000313" key="11">
    <source>
        <dbReference type="VGNC" id="VGNC:24542"/>
    </source>
</evidence>
<dbReference type="InterPro" id="IPR017423">
    <property type="entry name" value="TRM6"/>
</dbReference>
<reference evidence="9" key="2">
    <citation type="submission" date="2025-08" db="UniProtKB">
        <authorList>
            <consortium name="Ensembl"/>
        </authorList>
    </citation>
    <scope>IDENTIFICATION</scope>
    <source>
        <strain evidence="9">Thoroughbred</strain>
    </source>
</reference>
<feature type="region of interest" description="Disordered" evidence="8">
    <location>
        <begin position="276"/>
        <end position="321"/>
    </location>
</feature>
<comment type="similarity">
    <text evidence="2">Belongs to the TRM6/GCD10 family.</text>
</comment>
<dbReference type="GO" id="GO:0006397">
    <property type="term" value="P:mRNA processing"/>
    <property type="evidence" value="ECO:0007669"/>
    <property type="project" value="Ensembl"/>
</dbReference>
<dbReference type="PANTHER" id="PTHR12945">
    <property type="entry name" value="TRANSLATION INITIATION FACTOR EIF3-RELATED"/>
    <property type="match status" value="1"/>
</dbReference>
<dbReference type="InParanoid" id="F6Z527"/>
<evidence type="ECO:0000313" key="9">
    <source>
        <dbReference type="Ensembl" id="ENSECAP00000021455.3"/>
    </source>
</evidence>
<name>F6Z527_HORSE</name>
<organism evidence="9 10">
    <name type="scientific">Equus caballus</name>
    <name type="common">Horse</name>
    <dbReference type="NCBI Taxonomy" id="9796"/>
    <lineage>
        <taxon>Eukaryota</taxon>
        <taxon>Metazoa</taxon>
        <taxon>Chordata</taxon>
        <taxon>Craniata</taxon>
        <taxon>Vertebrata</taxon>
        <taxon>Euteleostomi</taxon>
        <taxon>Mammalia</taxon>
        <taxon>Eutheria</taxon>
        <taxon>Laurasiatheria</taxon>
        <taxon>Perissodactyla</taxon>
        <taxon>Equidae</taxon>
        <taxon>Equus</taxon>
    </lineage>
</organism>
<dbReference type="Proteomes" id="UP000002281">
    <property type="component" value="Chromosome 22"/>
</dbReference>
<evidence type="ECO:0000313" key="10">
    <source>
        <dbReference type="Proteomes" id="UP000002281"/>
    </source>
</evidence>
<evidence type="ECO:0000256" key="4">
    <source>
        <dbReference type="ARBA" id="ARBA00022694"/>
    </source>
</evidence>
<reference evidence="9 10" key="1">
    <citation type="journal article" date="2009" name="Science">
        <title>Genome sequence, comparative analysis, and population genetics of the domestic horse.</title>
        <authorList>
            <consortium name="Broad Institute Genome Sequencing Platform"/>
            <consortium name="Broad Institute Whole Genome Assembly Team"/>
            <person name="Wade C.M."/>
            <person name="Giulotto E."/>
            <person name="Sigurdsson S."/>
            <person name="Zoli M."/>
            <person name="Gnerre S."/>
            <person name="Imsland F."/>
            <person name="Lear T.L."/>
            <person name="Adelson D.L."/>
            <person name="Bailey E."/>
            <person name="Bellone R.R."/>
            <person name="Bloecker H."/>
            <person name="Distl O."/>
            <person name="Edgar R.C."/>
            <person name="Garber M."/>
            <person name="Leeb T."/>
            <person name="Mauceli E."/>
            <person name="MacLeod J.N."/>
            <person name="Penedo M.C.T."/>
            <person name="Raison J.M."/>
            <person name="Sharpe T."/>
            <person name="Vogel J."/>
            <person name="Andersson L."/>
            <person name="Antczak D.F."/>
            <person name="Biagi T."/>
            <person name="Binns M.M."/>
            <person name="Chowdhary B.P."/>
            <person name="Coleman S.J."/>
            <person name="Della Valle G."/>
            <person name="Fryc S."/>
            <person name="Guerin G."/>
            <person name="Hasegawa T."/>
            <person name="Hill E.W."/>
            <person name="Jurka J."/>
            <person name="Kiialainen A."/>
            <person name="Lindgren G."/>
            <person name="Liu J."/>
            <person name="Magnani E."/>
            <person name="Mickelson J.R."/>
            <person name="Murray J."/>
            <person name="Nergadze S.G."/>
            <person name="Onofrio R."/>
            <person name="Pedroni S."/>
            <person name="Piras M.F."/>
            <person name="Raudsepp T."/>
            <person name="Rocchi M."/>
            <person name="Roeed K.H."/>
            <person name="Ryder O.A."/>
            <person name="Searle S."/>
            <person name="Skow L."/>
            <person name="Swinburne J.E."/>
            <person name="Syvaenen A.C."/>
            <person name="Tozaki T."/>
            <person name="Valberg S.J."/>
            <person name="Vaudin M."/>
            <person name="White J.R."/>
            <person name="Zody M.C."/>
            <person name="Lander E.S."/>
            <person name="Lindblad-Toh K."/>
        </authorList>
    </citation>
    <scope>NUCLEOTIDE SEQUENCE [LARGE SCALE GENOMIC DNA]</scope>
    <source>
        <strain evidence="9 10">Thoroughbred</strain>
    </source>
</reference>
<evidence type="ECO:0000256" key="6">
    <source>
        <dbReference type="ARBA" id="ARBA00032319"/>
    </source>
</evidence>
<dbReference type="Bgee" id="ENSECAG00000023914">
    <property type="expression patterns" value="Expressed in trophectoderm and 23 other cell types or tissues"/>
</dbReference>
<keyword evidence="4" id="KW-0819">tRNA processing</keyword>
<proteinExistence type="inferred from homology"/>
<protein>
    <recommendedName>
        <fullName evidence="3">tRNA (adenine(58)-N(1))-methyltransferase non-catalytic subunit TRM6</fullName>
    </recommendedName>
    <alternativeName>
        <fullName evidence="6">tRNA(m1A58)-methyltransferase subunit TRM6</fullName>
    </alternativeName>
</protein>